<feature type="compositionally biased region" description="Polar residues" evidence="20">
    <location>
        <begin position="268"/>
        <end position="279"/>
    </location>
</feature>
<dbReference type="InterPro" id="IPR003680">
    <property type="entry name" value="Flavodoxin_fold"/>
</dbReference>
<evidence type="ECO:0000256" key="20">
    <source>
        <dbReference type="SAM" id="MobiDB-lite"/>
    </source>
</evidence>
<evidence type="ECO:0000256" key="5">
    <source>
        <dbReference type="ARBA" id="ARBA00011738"/>
    </source>
</evidence>
<evidence type="ECO:0000256" key="6">
    <source>
        <dbReference type="ARBA" id="ARBA00022490"/>
    </source>
</evidence>
<evidence type="ECO:0000256" key="18">
    <source>
        <dbReference type="ARBA" id="ARBA00077696"/>
    </source>
</evidence>
<dbReference type="Pfam" id="PF02525">
    <property type="entry name" value="Flavodoxin_2"/>
    <property type="match status" value="1"/>
</dbReference>
<dbReference type="RefSeq" id="XP_032816684.1">
    <property type="nucleotide sequence ID" value="XM_032960793.1"/>
</dbReference>
<evidence type="ECO:0000256" key="19">
    <source>
        <dbReference type="ARBA" id="ARBA00083661"/>
    </source>
</evidence>
<dbReference type="FunFam" id="3.40.50.360:FF:000030">
    <property type="entry name" value="ribosyldihydronicotinamide dehydrogenase [quinone]"/>
    <property type="match status" value="1"/>
</dbReference>
<comment type="similarity">
    <text evidence="4">Belongs to the NAD(P)H dehydrogenase (quinone) family.</text>
</comment>
<keyword evidence="11" id="KW-0862">Zinc</keyword>
<keyword evidence="6" id="KW-0963">Cytoplasm</keyword>
<evidence type="ECO:0000256" key="15">
    <source>
        <dbReference type="ARBA" id="ARBA00066401"/>
    </source>
</evidence>
<evidence type="ECO:0000256" key="3">
    <source>
        <dbReference type="ARBA" id="ARBA00004496"/>
    </source>
</evidence>
<reference evidence="23" key="1">
    <citation type="submission" date="2025-08" db="UniProtKB">
        <authorList>
            <consortium name="RefSeq"/>
        </authorList>
    </citation>
    <scope>IDENTIFICATION</scope>
    <source>
        <tissue evidence="23">Sperm</tissue>
    </source>
</reference>
<comment type="cofactor">
    <cofactor evidence="2">
        <name>FAD</name>
        <dbReference type="ChEBI" id="CHEBI:57692"/>
    </cofactor>
</comment>
<evidence type="ECO:0000256" key="8">
    <source>
        <dbReference type="ARBA" id="ARBA00022630"/>
    </source>
</evidence>
<evidence type="ECO:0000259" key="21">
    <source>
        <dbReference type="Pfam" id="PF02525"/>
    </source>
</evidence>
<dbReference type="Gene3D" id="3.40.50.360">
    <property type="match status" value="1"/>
</dbReference>
<dbReference type="KEGG" id="pmrn:116946016"/>
<feature type="domain" description="Flavodoxin-like fold" evidence="21">
    <location>
        <begin position="6"/>
        <end position="195"/>
    </location>
</feature>
<keyword evidence="9" id="KW-0479">Metal-binding</keyword>
<dbReference type="GO" id="GO:0046872">
    <property type="term" value="F:metal ion binding"/>
    <property type="evidence" value="ECO:0007669"/>
    <property type="project" value="UniProtKB-KW"/>
</dbReference>
<dbReference type="SUPFAM" id="SSF52218">
    <property type="entry name" value="Flavoproteins"/>
    <property type="match status" value="1"/>
</dbReference>
<keyword evidence="10" id="KW-0274">FAD</keyword>
<dbReference type="Proteomes" id="UP001318040">
    <property type="component" value="Chromosome 25"/>
</dbReference>
<evidence type="ECO:0000256" key="12">
    <source>
        <dbReference type="ARBA" id="ARBA00023002"/>
    </source>
</evidence>
<organism evidence="22 23">
    <name type="scientific">Petromyzon marinus</name>
    <name type="common">Sea lamprey</name>
    <dbReference type="NCBI Taxonomy" id="7757"/>
    <lineage>
        <taxon>Eukaryota</taxon>
        <taxon>Metazoa</taxon>
        <taxon>Chordata</taxon>
        <taxon>Craniata</taxon>
        <taxon>Vertebrata</taxon>
        <taxon>Cyclostomata</taxon>
        <taxon>Hyperoartia</taxon>
        <taxon>Petromyzontiformes</taxon>
        <taxon>Petromyzontidae</taxon>
        <taxon>Petromyzon</taxon>
    </lineage>
</organism>
<evidence type="ECO:0000256" key="9">
    <source>
        <dbReference type="ARBA" id="ARBA00022723"/>
    </source>
</evidence>
<dbReference type="AlphaFoldDB" id="A0AAJ7TF24"/>
<evidence type="ECO:0000256" key="10">
    <source>
        <dbReference type="ARBA" id="ARBA00022827"/>
    </source>
</evidence>
<evidence type="ECO:0000313" key="22">
    <source>
        <dbReference type="Proteomes" id="UP001318040"/>
    </source>
</evidence>
<dbReference type="GO" id="GO:0003955">
    <property type="term" value="F:NAD(P)H dehydrogenase (quinone) activity"/>
    <property type="evidence" value="ECO:0007669"/>
    <property type="project" value="TreeGrafter"/>
</dbReference>
<keyword evidence="7" id="KW-0597">Phosphoprotein</keyword>
<evidence type="ECO:0000256" key="13">
    <source>
        <dbReference type="ARBA" id="ARBA00052759"/>
    </source>
</evidence>
<evidence type="ECO:0000256" key="1">
    <source>
        <dbReference type="ARBA" id="ARBA00001947"/>
    </source>
</evidence>
<evidence type="ECO:0000313" key="23">
    <source>
        <dbReference type="RefSeq" id="XP_032816684.1"/>
    </source>
</evidence>
<evidence type="ECO:0000256" key="2">
    <source>
        <dbReference type="ARBA" id="ARBA00001974"/>
    </source>
</evidence>
<sequence>MSGAGKRALIVFAHQEPLRSFNGALKEAAVQALSKQGCQVEVSDLYASTFNPVATRADIVGDLKGTECFRYGEESAAAWEKGTLSQDIVNEQKKVQDADLVIFQFPLYWFSMPAIMKGWMDRVLTRGFAYGFPQFYEGGPFTKKKALISITTGGMESMYGPTGVNGDINVILWPMQQGMLHFCGFQVLAPQISWSPSFMPEEGRKGLVAMWEQRLASVWQEKTLKFAPLELFDPKKGFVLNDDTVKNLSTKPQGLTVGQHAGKPLPPNNQTKANDASAE</sequence>
<name>A0AAJ7TF24_PETMA</name>
<comment type="catalytic activity">
    <reaction evidence="13">
        <text>1-(beta-D-ribofuranosyl)-1,4-dihydronicotinamide + a quinone + H(+) = beta-nicotinamide D-riboside + a quinol</text>
        <dbReference type="Rhea" id="RHEA:12364"/>
        <dbReference type="ChEBI" id="CHEBI:15378"/>
        <dbReference type="ChEBI" id="CHEBI:15927"/>
        <dbReference type="ChEBI" id="CHEBI:24646"/>
        <dbReference type="ChEBI" id="CHEBI:55458"/>
        <dbReference type="ChEBI" id="CHEBI:132124"/>
        <dbReference type="EC" id="1.10.5.1"/>
    </reaction>
</comment>
<dbReference type="GeneID" id="116946016"/>
<dbReference type="GO" id="GO:0001512">
    <property type="term" value="F:dihydronicotinamide riboside quinone reductase activity"/>
    <property type="evidence" value="ECO:0007669"/>
    <property type="project" value="UniProtKB-EC"/>
</dbReference>
<evidence type="ECO:0000256" key="7">
    <source>
        <dbReference type="ARBA" id="ARBA00022553"/>
    </source>
</evidence>
<comment type="function">
    <text evidence="14">The enzyme apparently serves as a quinone reductase in connection with conjugation reactions of hydroquinones involved in detoxification pathways as well as in biosynthetic processes such as the vitamin K-dependent gamma-carboxylation of glutamate residues in prothrombin synthesis.</text>
</comment>
<dbReference type="InterPro" id="IPR029039">
    <property type="entry name" value="Flavoprotein-like_sf"/>
</dbReference>
<keyword evidence="12" id="KW-0560">Oxidoreductase</keyword>
<dbReference type="InterPro" id="IPR051545">
    <property type="entry name" value="NAD(P)H_dehydrogenase_qn"/>
</dbReference>
<keyword evidence="22" id="KW-1185">Reference proteome</keyword>
<gene>
    <name evidence="23" type="primary">LOC116946016</name>
</gene>
<feature type="region of interest" description="Disordered" evidence="20">
    <location>
        <begin position="250"/>
        <end position="279"/>
    </location>
</feature>
<dbReference type="PANTHER" id="PTHR10204:SF33">
    <property type="entry name" value="RIBOSYLDIHYDRONICOTINAMIDE DEHYDROGENASE [QUINONE]"/>
    <property type="match status" value="1"/>
</dbReference>
<evidence type="ECO:0000256" key="17">
    <source>
        <dbReference type="ARBA" id="ARBA00077622"/>
    </source>
</evidence>
<comment type="subunit">
    <text evidence="5">Homodimer.</text>
</comment>
<keyword evidence="8" id="KW-0285">Flavoprotein</keyword>
<evidence type="ECO:0000256" key="11">
    <source>
        <dbReference type="ARBA" id="ARBA00022833"/>
    </source>
</evidence>
<dbReference type="EC" id="1.10.5.1" evidence="15"/>
<accession>A0AAJ7TF24</accession>
<comment type="subcellular location">
    <subcellularLocation>
        <location evidence="3">Cytoplasm</location>
    </subcellularLocation>
</comment>
<proteinExistence type="inferred from homology"/>
<evidence type="ECO:0000256" key="14">
    <source>
        <dbReference type="ARBA" id="ARBA00054856"/>
    </source>
</evidence>
<comment type="cofactor">
    <cofactor evidence="1">
        <name>Zn(2+)</name>
        <dbReference type="ChEBI" id="CHEBI:29105"/>
    </cofactor>
</comment>
<dbReference type="PANTHER" id="PTHR10204">
    <property type="entry name" value="NAD P H OXIDOREDUCTASE-RELATED"/>
    <property type="match status" value="1"/>
</dbReference>
<evidence type="ECO:0000256" key="4">
    <source>
        <dbReference type="ARBA" id="ARBA00006252"/>
    </source>
</evidence>
<protein>
    <recommendedName>
        <fullName evidence="16">Ribosyldihydronicotinamide dehydrogenase [quinone]</fullName>
        <ecNumber evidence="15">1.10.5.1</ecNumber>
    </recommendedName>
    <alternativeName>
        <fullName evidence="19">NRH dehydrogenase [quinone] 2</fullName>
    </alternativeName>
    <alternativeName>
        <fullName evidence="18">NRH:quinone oxidoreductase 2</fullName>
    </alternativeName>
    <alternativeName>
        <fullName evidence="17">Quinone reductase 2</fullName>
    </alternativeName>
</protein>
<dbReference type="GO" id="GO:0005829">
    <property type="term" value="C:cytosol"/>
    <property type="evidence" value="ECO:0007669"/>
    <property type="project" value="TreeGrafter"/>
</dbReference>
<evidence type="ECO:0000256" key="16">
    <source>
        <dbReference type="ARBA" id="ARBA00073982"/>
    </source>
</evidence>